<comment type="caution">
    <text evidence="1">The sequence shown here is derived from an EMBL/GenBank/DDBJ whole genome shotgun (WGS) entry which is preliminary data.</text>
</comment>
<name>A0ABQ1UYT3_9BACT</name>
<evidence type="ECO:0000313" key="1">
    <source>
        <dbReference type="EMBL" id="GGF30794.1"/>
    </source>
</evidence>
<reference evidence="2" key="1">
    <citation type="journal article" date="2019" name="Int. J. Syst. Evol. Microbiol.">
        <title>The Global Catalogue of Microorganisms (GCM) 10K type strain sequencing project: providing services to taxonomists for standard genome sequencing and annotation.</title>
        <authorList>
            <consortium name="The Broad Institute Genomics Platform"/>
            <consortium name="The Broad Institute Genome Sequencing Center for Infectious Disease"/>
            <person name="Wu L."/>
            <person name="Ma J."/>
        </authorList>
    </citation>
    <scope>NUCLEOTIDE SEQUENCE [LARGE SCALE GENOMIC DNA]</scope>
    <source>
        <strain evidence="2">CGMCC 1.15407</strain>
    </source>
</reference>
<dbReference type="RefSeq" id="WP_137403443.1">
    <property type="nucleotide sequence ID" value="NZ_BMIU01000008.1"/>
</dbReference>
<dbReference type="EMBL" id="BMIU01000008">
    <property type="protein sequence ID" value="GGF30794.1"/>
    <property type="molecule type" value="Genomic_DNA"/>
</dbReference>
<keyword evidence="2" id="KW-1185">Reference proteome</keyword>
<dbReference type="Gene3D" id="3.20.20.140">
    <property type="entry name" value="Metal-dependent hydrolases"/>
    <property type="match status" value="1"/>
</dbReference>
<organism evidence="1 2">
    <name type="scientific">Echinicola rosea</name>
    <dbReference type="NCBI Taxonomy" id="1807691"/>
    <lineage>
        <taxon>Bacteria</taxon>
        <taxon>Pseudomonadati</taxon>
        <taxon>Bacteroidota</taxon>
        <taxon>Cytophagia</taxon>
        <taxon>Cytophagales</taxon>
        <taxon>Cyclobacteriaceae</taxon>
        <taxon>Echinicola</taxon>
    </lineage>
</organism>
<dbReference type="Proteomes" id="UP000647339">
    <property type="component" value="Unassembled WGS sequence"/>
</dbReference>
<accession>A0ABQ1UYT3</accession>
<dbReference type="InterPro" id="IPR032466">
    <property type="entry name" value="Metal_Hydrolase"/>
</dbReference>
<evidence type="ECO:0000313" key="2">
    <source>
        <dbReference type="Proteomes" id="UP000647339"/>
    </source>
</evidence>
<protein>
    <recommendedName>
        <fullName evidence="3">Peptidase M19</fullName>
    </recommendedName>
</protein>
<evidence type="ECO:0008006" key="3">
    <source>
        <dbReference type="Google" id="ProtNLM"/>
    </source>
</evidence>
<sequence length="574" mass="65803">MQKLYDFHFHLLFKHYIADPKLKLDFNKNFQTTGVAKVLNDLVGGSFDSQSSPSQVKDSLLRLGVVSLSSVEYAFAERILHICDKDFSFVLPVNDRIFDRVKHHQTTYWKDFLEIVEQHKKSFDKLSKAPFNIEFLKRSDFEGKSIHEIEAFLNAGDKRCFTLAIEGGHNLSDVPAGNEDGILSETPHVQMKTVQEMKEMDFMSINLCHLSDIPEQRLGGFAQGVNKLSQIAFRSDHFIPTVGLGLTEIGKKLIRQCLVHPSRPVLIDVKHMSLYTRLEYYRYKDQLAKEDAKVRRLPILSSHTGFTFTSIDHYLNRQSYRSYVHDSTTGREVSIAPENRKIGRTDDKINKGLYANPWTINLFDEEIIEIMAAGGMMGISLDQRILGASNPALDSVRDKYYEKEQVSYHEFKKLYKEGKLAGEEGIFQKFGLVPSKEERHMMLLCLHIVHAVKLGYEKLPWHEGTSPWDHICIGSDFDGLINPINGFEDIIKLGGIHKALRQYLPLADKYHMFNENYKALKYNGKGSVDARFLEEVIEKFTFTNGLRFTARFLTNWSEGELEKVNNPATSEAEQ</sequence>
<gene>
    <name evidence="1" type="ORF">GCM10011339_18750</name>
</gene>
<dbReference type="SUPFAM" id="SSF51556">
    <property type="entry name" value="Metallo-dependent hydrolases"/>
    <property type="match status" value="1"/>
</dbReference>
<proteinExistence type="predicted"/>